<feature type="coiled-coil region" evidence="1">
    <location>
        <begin position="528"/>
        <end position="555"/>
    </location>
</feature>
<organism evidence="3 4">
    <name type="scientific">Leptomonas pyrrhocoris</name>
    <name type="common">Firebug parasite</name>
    <dbReference type="NCBI Taxonomy" id="157538"/>
    <lineage>
        <taxon>Eukaryota</taxon>
        <taxon>Discoba</taxon>
        <taxon>Euglenozoa</taxon>
        <taxon>Kinetoplastea</taxon>
        <taxon>Metakinetoplastina</taxon>
        <taxon>Trypanosomatida</taxon>
        <taxon>Trypanosomatidae</taxon>
        <taxon>Leishmaniinae</taxon>
        <taxon>Leptomonas</taxon>
    </lineage>
</organism>
<dbReference type="OMA" id="RGNMANR"/>
<dbReference type="VEuPathDB" id="TriTrypDB:LpyrH10_29_0590"/>
<keyword evidence="1" id="KW-0175">Coiled coil</keyword>
<comment type="caution">
    <text evidence="3">The sequence shown here is derived from an EMBL/GenBank/DDBJ whole genome shotgun (WGS) entry which is preliminary data.</text>
</comment>
<keyword evidence="4" id="KW-1185">Reference proteome</keyword>
<dbReference type="AlphaFoldDB" id="A0A0M9FRB2"/>
<dbReference type="EMBL" id="LGTL01000029">
    <property type="protein sequence ID" value="KPA74465.1"/>
    <property type="molecule type" value="Genomic_DNA"/>
</dbReference>
<dbReference type="RefSeq" id="XP_015652904.1">
    <property type="nucleotide sequence ID" value="XM_015808451.1"/>
</dbReference>
<feature type="compositionally biased region" description="Polar residues" evidence="2">
    <location>
        <begin position="736"/>
        <end position="754"/>
    </location>
</feature>
<feature type="region of interest" description="Disordered" evidence="2">
    <location>
        <begin position="736"/>
        <end position="838"/>
    </location>
</feature>
<dbReference type="GeneID" id="26909427"/>
<dbReference type="OrthoDB" id="264366at2759"/>
<reference evidence="3 4" key="1">
    <citation type="submission" date="2015-07" db="EMBL/GenBank/DDBJ databases">
        <title>High-quality genome of monoxenous trypanosomatid Leptomonas pyrrhocoris.</title>
        <authorList>
            <person name="Flegontov P."/>
            <person name="Butenko A."/>
            <person name="Firsov S."/>
            <person name="Vlcek C."/>
            <person name="Logacheva M.D."/>
            <person name="Field M."/>
            <person name="Filatov D."/>
            <person name="Flegontova O."/>
            <person name="Gerasimov E."/>
            <person name="Jackson A.P."/>
            <person name="Kelly S."/>
            <person name="Opperdoes F."/>
            <person name="O'Reilly A."/>
            <person name="Votypka J."/>
            <person name="Yurchenko V."/>
            <person name="Lukes J."/>
        </authorList>
    </citation>
    <scope>NUCLEOTIDE SEQUENCE [LARGE SCALE GENOMIC DNA]</scope>
    <source>
        <strain evidence="3">H10</strain>
    </source>
</reference>
<feature type="compositionally biased region" description="Basic and acidic residues" evidence="2">
    <location>
        <begin position="815"/>
        <end position="838"/>
    </location>
</feature>
<dbReference type="Proteomes" id="UP000037923">
    <property type="component" value="Unassembled WGS sequence"/>
</dbReference>
<feature type="region of interest" description="Disordered" evidence="2">
    <location>
        <begin position="658"/>
        <end position="684"/>
    </location>
</feature>
<proteinExistence type="predicted"/>
<gene>
    <name evidence="3" type="ORF">ABB37_09144</name>
</gene>
<evidence type="ECO:0000256" key="2">
    <source>
        <dbReference type="SAM" id="MobiDB-lite"/>
    </source>
</evidence>
<evidence type="ECO:0000313" key="4">
    <source>
        <dbReference type="Proteomes" id="UP000037923"/>
    </source>
</evidence>
<evidence type="ECO:0000313" key="3">
    <source>
        <dbReference type="EMBL" id="KPA74465.1"/>
    </source>
</evidence>
<protein>
    <submittedName>
        <fullName evidence="3">Uncharacterized protein</fullName>
    </submittedName>
</protein>
<evidence type="ECO:0000256" key="1">
    <source>
        <dbReference type="SAM" id="Coils"/>
    </source>
</evidence>
<feature type="compositionally biased region" description="Low complexity" evidence="2">
    <location>
        <begin position="606"/>
        <end position="627"/>
    </location>
</feature>
<feature type="region of interest" description="Disordered" evidence="2">
    <location>
        <begin position="574"/>
        <end position="627"/>
    </location>
</feature>
<sequence length="838" mass="91133">MFYTYADKQGESLFGSWQLRQVAFDTMRRYLYYSEPTRDAFPLTHNNASSSVTASAADNGINTPTAAAAASSQPSSTTERESEAAAAAAAAEAATDPNSFPSKLVWKRKMKVTAVVPVATRASFVQRTANERDLYQLEIKGESRPLATGEYPSAGPLLCPSAGLSRLERARCNANNAAYIRDPFFLKELFDALRDQFEEMTKAKVCAAAESGASDGGNAEPVDFGVQTLVSPRRQKTVAGVDAATVSVRVVLRCRDEREFRRLWYVLQTVLGYDKLIVRPYRGLPPYDPRNGVAFAHIPMAVWHTFKALDKAVFYTFMRGNFYALESTGDAVTAAVPKLKRVLEGAYLCITHDSVLCMRESGSIPRWLRLAEVQDFHWDVVSRDNRVNTATPFCAFLSDAPIPDLFFEPTAPAYGADAIASYDPLVDVRRVASVIHDTCFASYNTRRVIRIKEVPDASIEAYVGRMVREGTRLPGLQTGSGHNSTLSCPLPKEQLAVVWQQVQSELLERGNMANRAAIPIYRTNARDVELSEDQLSTVERELEEERERRDEVVGMPLERARQLERRRRAVVENANAHRTRPRHRDVVSGSGGGGGLRAAATVPVQTSNNGSSNPASGAATTPTTTNTTTITQVMPLTMELLQTPQLQGQFATTVTRLAHQGGDPSGSGSKSERSSQTESTAVGSDYSSYVVPGARYLTQEEWQSGGYASPVSSVPAVHDTPTTAAGAAPTLSVTMSTAPAASSRNAVTTPTTGRAQAGAPHRNSNTSGFVEEMSSGGDFERTTNAPEGGAARHRYAEERTINEIVNRSMAALDGSRADLDQMDRKKEGRGSREKPTPS</sequence>
<accession>A0A0M9FRB2</accession>
<name>A0A0M9FRB2_LEPPY</name>